<gene>
    <name evidence="2" type="ORF">D8S85_14205</name>
</gene>
<dbReference type="Proteomes" id="UP000270673">
    <property type="component" value="Chromosome"/>
</dbReference>
<evidence type="ECO:0000313" key="3">
    <source>
        <dbReference type="Proteomes" id="UP000270673"/>
    </source>
</evidence>
<keyword evidence="1" id="KW-1133">Transmembrane helix</keyword>
<dbReference type="EMBL" id="CP032819">
    <property type="protein sequence ID" value="AZS30584.1"/>
    <property type="molecule type" value="Genomic_DNA"/>
</dbReference>
<keyword evidence="1" id="KW-0812">Transmembrane</keyword>
<protein>
    <submittedName>
        <fullName evidence="2">Uncharacterized protein</fullName>
    </submittedName>
</protein>
<keyword evidence="3" id="KW-1185">Reference proteome</keyword>
<feature type="transmembrane region" description="Helical" evidence="1">
    <location>
        <begin position="12"/>
        <end position="34"/>
    </location>
</feature>
<dbReference type="RefSeq" id="WP_106481236.1">
    <property type="nucleotide sequence ID" value="NZ_CP032819.1"/>
</dbReference>
<proteinExistence type="predicted"/>
<name>A0A3S9VVL1_9BACT</name>
<dbReference type="KEGG" id="buy:D8S85_14205"/>
<dbReference type="AlphaFoldDB" id="A0A3S9VVL1"/>
<dbReference type="OrthoDB" id="1105022at2"/>
<evidence type="ECO:0000313" key="2">
    <source>
        <dbReference type="EMBL" id="AZS30584.1"/>
    </source>
</evidence>
<evidence type="ECO:0000256" key="1">
    <source>
        <dbReference type="SAM" id="Phobius"/>
    </source>
</evidence>
<keyword evidence="1" id="KW-0472">Membrane</keyword>
<organism evidence="2 3">
    <name type="scientific">Butyricimonas faecalis</name>
    <dbReference type="NCBI Taxonomy" id="2093856"/>
    <lineage>
        <taxon>Bacteria</taxon>
        <taxon>Pseudomonadati</taxon>
        <taxon>Bacteroidota</taxon>
        <taxon>Bacteroidia</taxon>
        <taxon>Bacteroidales</taxon>
        <taxon>Odoribacteraceae</taxon>
        <taxon>Butyricimonas</taxon>
    </lineage>
</organism>
<feature type="transmembrane region" description="Helical" evidence="1">
    <location>
        <begin position="40"/>
        <end position="66"/>
    </location>
</feature>
<sequence length="153" mass="18218">MKTFRRSFWKTCTFKFGLLPGYVFLLLLGGYYLHDVQVPVVVWIYLIAICIVGFVGIIIRCFYLILMDGRLIIKNRFCPFWCNKFYYSDIEKIYIEQPGVLGVCYIQVITRKNRKHNWKYILDFVSPKDYTELVPMLKEKGIDVKTKNLTYLL</sequence>
<reference evidence="2 3" key="1">
    <citation type="submission" date="2018-10" db="EMBL/GenBank/DDBJ databases">
        <title>Butyricimonas faecalis sp. nov., isolated from human faeces and emended description of the genus Butyricimonas.</title>
        <authorList>
            <person name="Le Roy T."/>
            <person name="Van der Smissen P."/>
            <person name="Paquot A."/>
            <person name="Delzenne N."/>
            <person name="Muccioli G."/>
            <person name="Collet J.-F."/>
            <person name="Cani P.D."/>
        </authorList>
    </citation>
    <scope>NUCLEOTIDE SEQUENCE [LARGE SCALE GENOMIC DNA]</scope>
    <source>
        <strain evidence="2 3">H184</strain>
    </source>
</reference>
<accession>A0A3S9VVL1</accession>